<proteinExistence type="predicted"/>
<geneLocation type="plasmid" evidence="1">
    <name>pSE5416-KPC</name>
</geneLocation>
<evidence type="ECO:0000313" key="1">
    <source>
        <dbReference type="EMBL" id="QNI17361.1"/>
    </source>
</evidence>
<reference evidence="1" key="1">
    <citation type="submission" date="2019-12" db="EMBL/GenBank/DDBJ databases">
        <title>Compelete sequence of pSE5416-KPC.</title>
        <authorList>
            <person name="Zhou D."/>
        </authorList>
    </citation>
    <scope>NUCLEOTIDE SEQUENCE</scope>
    <source>
        <strain evidence="1">SE5416</strain>
        <plasmid evidence="1">pSE5416-KPC</plasmid>
    </source>
</reference>
<dbReference type="AlphaFoldDB" id="A0A7S6G4X2"/>
<sequence length="38" mass="4012">MARPRAQIQNMGEASVMAAAEMQVMVQIVDEASVYAGG</sequence>
<organism evidence="1">
    <name type="scientific">Pseudomonas aeruginosa</name>
    <dbReference type="NCBI Taxonomy" id="287"/>
    <lineage>
        <taxon>Bacteria</taxon>
        <taxon>Pseudomonadati</taxon>
        <taxon>Pseudomonadota</taxon>
        <taxon>Gammaproteobacteria</taxon>
        <taxon>Pseudomonadales</taxon>
        <taxon>Pseudomonadaceae</taxon>
        <taxon>Pseudomonas</taxon>
    </lineage>
</organism>
<dbReference type="EMBL" id="MN894887">
    <property type="protein sequence ID" value="QNI17361.1"/>
    <property type="molecule type" value="Genomic_DNA"/>
</dbReference>
<keyword evidence="1" id="KW-0614">Plasmid</keyword>
<protein>
    <submittedName>
        <fullName evidence="1">Uncharacterized protein</fullName>
    </submittedName>
</protein>
<accession>A0A7S6G4X2</accession>
<name>A0A7S6G4X2_PSEAI</name>